<accession>H3DE59</accession>
<dbReference type="STRING" id="99883.ENSTNIP00000018802"/>
<evidence type="ECO:0008006" key="5">
    <source>
        <dbReference type="Google" id="ProtNLM"/>
    </source>
</evidence>
<dbReference type="HOGENOM" id="CLU_909002_0_0_1"/>
<keyword evidence="2" id="KW-0732">Signal</keyword>
<dbReference type="Proteomes" id="UP000007303">
    <property type="component" value="Unassembled WGS sequence"/>
</dbReference>
<reference evidence="3" key="3">
    <citation type="submission" date="2025-09" db="UniProtKB">
        <authorList>
            <consortium name="Ensembl"/>
        </authorList>
    </citation>
    <scope>IDENTIFICATION</scope>
</reference>
<protein>
    <recommendedName>
        <fullName evidence="5">Actinodin3</fullName>
    </recommendedName>
</protein>
<feature type="region of interest" description="Disordered" evidence="1">
    <location>
        <begin position="182"/>
        <end position="220"/>
    </location>
</feature>
<feature type="region of interest" description="Disordered" evidence="1">
    <location>
        <begin position="256"/>
        <end position="275"/>
    </location>
</feature>
<dbReference type="Ensembl" id="ENSTNIT00000019030.1">
    <property type="protein sequence ID" value="ENSTNIP00000018802.1"/>
    <property type="gene ID" value="ENSTNIG00000015727.1"/>
</dbReference>
<reference evidence="3" key="2">
    <citation type="submission" date="2025-08" db="UniProtKB">
        <authorList>
            <consortium name="Ensembl"/>
        </authorList>
    </citation>
    <scope>IDENTIFICATION</scope>
</reference>
<organism evidence="3 4">
    <name type="scientific">Tetraodon nigroviridis</name>
    <name type="common">Spotted green pufferfish</name>
    <name type="synonym">Chelonodon nigroviridis</name>
    <dbReference type="NCBI Taxonomy" id="99883"/>
    <lineage>
        <taxon>Eukaryota</taxon>
        <taxon>Metazoa</taxon>
        <taxon>Chordata</taxon>
        <taxon>Craniata</taxon>
        <taxon>Vertebrata</taxon>
        <taxon>Euteleostomi</taxon>
        <taxon>Actinopterygii</taxon>
        <taxon>Neopterygii</taxon>
        <taxon>Teleostei</taxon>
        <taxon>Neoteleostei</taxon>
        <taxon>Acanthomorphata</taxon>
        <taxon>Eupercaria</taxon>
        <taxon>Tetraodontiformes</taxon>
        <taxon>Tetradontoidea</taxon>
        <taxon>Tetraodontidae</taxon>
        <taxon>Tetraodon</taxon>
    </lineage>
</organism>
<evidence type="ECO:0000256" key="2">
    <source>
        <dbReference type="SAM" id="SignalP"/>
    </source>
</evidence>
<feature type="chain" id="PRO_5046371201" description="Actinodin3" evidence="2">
    <location>
        <begin position="30"/>
        <end position="304"/>
    </location>
</feature>
<dbReference type="OMA" id="NVDPRWY"/>
<reference evidence="4" key="1">
    <citation type="journal article" date="2004" name="Nature">
        <title>Genome duplication in the teleost fish Tetraodon nigroviridis reveals the early vertebrate proto-karyotype.</title>
        <authorList>
            <person name="Jaillon O."/>
            <person name="Aury J.-M."/>
            <person name="Brunet F."/>
            <person name="Petit J.-L."/>
            <person name="Stange-Thomann N."/>
            <person name="Mauceli E."/>
            <person name="Bouneau L."/>
            <person name="Fischer C."/>
            <person name="Ozouf-Costaz C."/>
            <person name="Bernot A."/>
            <person name="Nicaud S."/>
            <person name="Jaffe D."/>
            <person name="Fisher S."/>
            <person name="Lutfalla G."/>
            <person name="Dossat C."/>
            <person name="Segurens B."/>
            <person name="Dasilva C."/>
            <person name="Salanoubat M."/>
            <person name="Levy M."/>
            <person name="Boudet N."/>
            <person name="Castellano S."/>
            <person name="Anthouard V."/>
            <person name="Jubin C."/>
            <person name="Castelli V."/>
            <person name="Katinka M."/>
            <person name="Vacherie B."/>
            <person name="Biemont C."/>
            <person name="Skalli Z."/>
            <person name="Cattolico L."/>
            <person name="Poulain J."/>
            <person name="De Berardinis V."/>
            <person name="Cruaud C."/>
            <person name="Duprat S."/>
            <person name="Brottier P."/>
            <person name="Coutanceau J.-P."/>
            <person name="Gouzy J."/>
            <person name="Parra G."/>
            <person name="Lardier G."/>
            <person name="Chapple C."/>
            <person name="McKernan K.J."/>
            <person name="McEwan P."/>
            <person name="Bosak S."/>
            <person name="Kellis M."/>
            <person name="Volff J.-N."/>
            <person name="Guigo R."/>
            <person name="Zody M.C."/>
            <person name="Mesirov J."/>
            <person name="Lindblad-Toh K."/>
            <person name="Birren B."/>
            <person name="Nusbaum C."/>
            <person name="Kahn D."/>
            <person name="Robinson-Rechavi M."/>
            <person name="Laudet V."/>
            <person name="Schachter V."/>
            <person name="Quetier F."/>
            <person name="Saurin W."/>
            <person name="Scarpelli C."/>
            <person name="Wincker P."/>
            <person name="Lander E.S."/>
            <person name="Weissenbach J."/>
            <person name="Roest Crollius H."/>
        </authorList>
    </citation>
    <scope>NUCLEOTIDE SEQUENCE [LARGE SCALE GENOMIC DNA]</scope>
</reference>
<feature type="compositionally biased region" description="Pro residues" evidence="1">
    <location>
        <begin position="193"/>
        <end position="214"/>
    </location>
</feature>
<name>H3DE59_TETNG</name>
<dbReference type="AlphaFoldDB" id="H3DE59"/>
<sequence length="304" mass="34703">MNQGFTMASSLWMAGSLCCLMLLPGLLEAKSMLKSIKQEEMVPVGGLNIASERANSFLSQARPKRNADPKWYRKNPDFQSYYRYYSSIGYPEGLYETDKLRMIYQQMRYLEHVYGPDASYYQNKLGMPPPPPMKGVPKPMEPPATTADVLFLCNRKDPLCKPHIVYMPTGAVPVLCDPRHHPHCAPQKAPEPKALPQPPPPPPKKSALPPPPPVMEKKSPPAPIRIFKGMEYDCDPFWDPDCLIDHPPRPVKLVVEEKKEPVEEPPPAPIEKKVPLYPYPYYYGQPYDPRDDLYDPIRFQYPQP</sequence>
<dbReference type="GeneTree" id="ENSGT00390000005067"/>
<evidence type="ECO:0000313" key="3">
    <source>
        <dbReference type="Ensembl" id="ENSTNIP00000018802.1"/>
    </source>
</evidence>
<feature type="signal peptide" evidence="2">
    <location>
        <begin position="1"/>
        <end position="29"/>
    </location>
</feature>
<dbReference type="InParanoid" id="H3DE59"/>
<evidence type="ECO:0000256" key="1">
    <source>
        <dbReference type="SAM" id="MobiDB-lite"/>
    </source>
</evidence>
<keyword evidence="4" id="KW-1185">Reference proteome</keyword>
<evidence type="ECO:0000313" key="4">
    <source>
        <dbReference type="Proteomes" id="UP000007303"/>
    </source>
</evidence>
<dbReference type="FunCoup" id="H3DE59">
    <property type="interactions" value="101"/>
</dbReference>
<proteinExistence type="predicted"/>